<organism evidence="2 3">
    <name type="scientific">Photobacterium rosenbergii</name>
    <dbReference type="NCBI Taxonomy" id="294936"/>
    <lineage>
        <taxon>Bacteria</taxon>
        <taxon>Pseudomonadati</taxon>
        <taxon>Pseudomonadota</taxon>
        <taxon>Gammaproteobacteria</taxon>
        <taxon>Vibrionales</taxon>
        <taxon>Vibrionaceae</taxon>
        <taxon>Photobacterium</taxon>
    </lineage>
</organism>
<keyword evidence="3" id="KW-1185">Reference proteome</keyword>
<dbReference type="InterPro" id="IPR037175">
    <property type="entry name" value="KFase_sf"/>
</dbReference>
<evidence type="ECO:0008006" key="4">
    <source>
        <dbReference type="Google" id="ProtNLM"/>
    </source>
</evidence>
<dbReference type="Proteomes" id="UP001186452">
    <property type="component" value="Unassembled WGS sequence"/>
</dbReference>
<name>A0ABU3ZDB8_9GAMM</name>
<evidence type="ECO:0000313" key="2">
    <source>
        <dbReference type="EMBL" id="MDV5168093.1"/>
    </source>
</evidence>
<evidence type="ECO:0000256" key="1">
    <source>
        <dbReference type="SAM" id="MobiDB-lite"/>
    </source>
</evidence>
<gene>
    <name evidence="2" type="ORF">R2X38_03640</name>
</gene>
<dbReference type="EMBL" id="JAWJZI010000001">
    <property type="protein sequence ID" value="MDV5168093.1"/>
    <property type="molecule type" value="Genomic_DNA"/>
</dbReference>
<dbReference type="RefSeq" id="WP_317520737.1">
    <property type="nucleotide sequence ID" value="NZ_JAWJZI010000001.1"/>
</dbReference>
<accession>A0ABU3ZDB8</accession>
<feature type="compositionally biased region" description="Low complexity" evidence="1">
    <location>
        <begin position="1"/>
        <end position="21"/>
    </location>
</feature>
<feature type="compositionally biased region" description="Polar residues" evidence="1">
    <location>
        <begin position="22"/>
        <end position="36"/>
    </location>
</feature>
<sequence length="216" mass="23873">MSELSTSKLSTSKLSITKSSTAEQPTSHHTSNTHQSISLLITEDHPAYQWAKKQSDSINAFGHIGTHIDCYTKVPESSHYVTDTLLLDCTQAMPCMDDIEKLDISGKSLVLFTANLENNGYGTLEYGKADTSLDSDVLDAILAKRPAFIVIDSYGIGAHGDEHISFDKRCEENDCFVIENVVLNHEMADRLTQLDIYFDVTSASTGKRCEVTAIFR</sequence>
<dbReference type="Gene3D" id="3.50.30.50">
    <property type="entry name" value="Putative cyclase"/>
    <property type="match status" value="1"/>
</dbReference>
<comment type="caution">
    <text evidence="2">The sequence shown here is derived from an EMBL/GenBank/DDBJ whole genome shotgun (WGS) entry which is preliminary data.</text>
</comment>
<dbReference type="SUPFAM" id="SSF102198">
    <property type="entry name" value="Putative cyclase"/>
    <property type="match status" value="1"/>
</dbReference>
<protein>
    <recommendedName>
        <fullName evidence="4">Cyclase</fullName>
    </recommendedName>
</protein>
<evidence type="ECO:0000313" key="3">
    <source>
        <dbReference type="Proteomes" id="UP001186452"/>
    </source>
</evidence>
<feature type="region of interest" description="Disordered" evidence="1">
    <location>
        <begin position="1"/>
        <end position="36"/>
    </location>
</feature>
<proteinExistence type="predicted"/>
<reference evidence="2 3" key="1">
    <citation type="submission" date="2023-10" db="EMBL/GenBank/DDBJ databases">
        <title>Marine bacteria isolated from horseshoe crab.</title>
        <authorList>
            <person name="Cheng T.H."/>
        </authorList>
    </citation>
    <scope>NUCLEOTIDE SEQUENCE [LARGE SCALE GENOMIC DNA]</scope>
    <source>
        <strain evidence="2 3">HSC6</strain>
    </source>
</reference>